<reference evidence="1 2" key="1">
    <citation type="submission" date="2017-09" db="EMBL/GenBank/DDBJ databases">
        <title>Large-scale bioinformatics analysis of Bacillus genomes uncovers conserved roles of natural products in bacterial physiology.</title>
        <authorList>
            <consortium name="Agbiome Team Llc"/>
            <person name="Bleich R.M."/>
            <person name="Grubbs K.J."/>
            <person name="Santa Maria K.C."/>
            <person name="Allen S.E."/>
            <person name="Farag S."/>
            <person name="Shank E.A."/>
            <person name="Bowers A."/>
        </authorList>
    </citation>
    <scope>NUCLEOTIDE SEQUENCE [LARGE SCALE GENOMIC DNA]</scope>
    <source>
        <strain evidence="1 2">AFS040105</strain>
    </source>
</reference>
<evidence type="ECO:0000313" key="2">
    <source>
        <dbReference type="Proteomes" id="UP000225766"/>
    </source>
</evidence>
<sequence length="71" mass="8359">MILCNSLYIPILSWFLRFSFVTGLAEKLYKILHAHSVVFSKMLVVPHAYQANILKYPQNENFIILQLFMKI</sequence>
<protein>
    <submittedName>
        <fullName evidence="1">Uncharacterized protein</fullName>
    </submittedName>
</protein>
<dbReference type="EMBL" id="NUMG01000010">
    <property type="protein sequence ID" value="PGU02884.1"/>
    <property type="molecule type" value="Genomic_DNA"/>
</dbReference>
<organism evidence="1 2">
    <name type="scientific">Bacillus cereus</name>
    <dbReference type="NCBI Taxonomy" id="1396"/>
    <lineage>
        <taxon>Bacteria</taxon>
        <taxon>Bacillati</taxon>
        <taxon>Bacillota</taxon>
        <taxon>Bacilli</taxon>
        <taxon>Bacillales</taxon>
        <taxon>Bacillaceae</taxon>
        <taxon>Bacillus</taxon>
        <taxon>Bacillus cereus group</taxon>
    </lineage>
</organism>
<gene>
    <name evidence="1" type="ORF">COD19_11270</name>
</gene>
<comment type="caution">
    <text evidence="1">The sequence shown here is derived from an EMBL/GenBank/DDBJ whole genome shotgun (WGS) entry which is preliminary data.</text>
</comment>
<dbReference type="AlphaFoldDB" id="A0A2C1LXC6"/>
<name>A0A2C1LXC6_BACCE</name>
<accession>A0A2C1LXC6</accession>
<evidence type="ECO:0000313" key="1">
    <source>
        <dbReference type="EMBL" id="PGU02884.1"/>
    </source>
</evidence>
<proteinExistence type="predicted"/>
<dbReference type="Proteomes" id="UP000225766">
    <property type="component" value="Unassembled WGS sequence"/>
</dbReference>